<keyword evidence="3" id="KW-1185">Reference proteome</keyword>
<sequence>MAACSSKGGCPSDYVALSAALLSMILLLLKATLPYMIHKIPRSKGSSFWLVAIQVIASLNLLLSIVMALNFLKFRKRHWWRSCYLWAVWIEGPLGFGLLLSCRITQIFQLYYIFVKRRLPPIRSYIFLLLILLPWVALAAGSRWWRLGVNDKEKIKKHFWEDLDKVVRGIPHSEMLFIGRDFNGHIWSITSGFDSVDGGFGFGLRNGGVSLLDFAKVYELVITNSCFPIKEDHLVTFGSAVARTQIDYLLHRKGDRCK</sequence>
<dbReference type="InterPro" id="IPR027124">
    <property type="entry name" value="Swc5/CFDP1/2"/>
</dbReference>
<feature type="transmembrane region" description="Helical" evidence="1">
    <location>
        <begin position="15"/>
        <end position="36"/>
    </location>
</feature>
<feature type="transmembrane region" description="Helical" evidence="1">
    <location>
        <begin position="125"/>
        <end position="145"/>
    </location>
</feature>
<dbReference type="AlphaFoldDB" id="A0AAF0QTB3"/>
<evidence type="ECO:0000313" key="2">
    <source>
        <dbReference type="EMBL" id="WMV28996.1"/>
    </source>
</evidence>
<evidence type="ECO:0000313" key="3">
    <source>
        <dbReference type="Proteomes" id="UP001234989"/>
    </source>
</evidence>
<accession>A0AAF0QTB3</accession>
<keyword evidence="1" id="KW-0472">Membrane</keyword>
<dbReference type="PANTHER" id="PTHR23227">
    <property type="entry name" value="BUCENTAUR RELATED"/>
    <property type="match status" value="1"/>
</dbReference>
<organism evidence="2 3">
    <name type="scientific">Solanum verrucosum</name>
    <dbReference type="NCBI Taxonomy" id="315347"/>
    <lineage>
        <taxon>Eukaryota</taxon>
        <taxon>Viridiplantae</taxon>
        <taxon>Streptophyta</taxon>
        <taxon>Embryophyta</taxon>
        <taxon>Tracheophyta</taxon>
        <taxon>Spermatophyta</taxon>
        <taxon>Magnoliopsida</taxon>
        <taxon>eudicotyledons</taxon>
        <taxon>Gunneridae</taxon>
        <taxon>Pentapetalae</taxon>
        <taxon>asterids</taxon>
        <taxon>lamiids</taxon>
        <taxon>Solanales</taxon>
        <taxon>Solanaceae</taxon>
        <taxon>Solanoideae</taxon>
        <taxon>Solaneae</taxon>
        <taxon>Solanum</taxon>
    </lineage>
</organism>
<dbReference type="Gene3D" id="3.60.10.10">
    <property type="entry name" value="Endonuclease/exonuclease/phosphatase"/>
    <property type="match status" value="1"/>
</dbReference>
<dbReference type="InterPro" id="IPR036691">
    <property type="entry name" value="Endo/exonu/phosph_ase_sf"/>
</dbReference>
<protein>
    <submittedName>
        <fullName evidence="2">Uncharacterized protein</fullName>
    </submittedName>
</protein>
<keyword evidence="1" id="KW-1133">Transmembrane helix</keyword>
<dbReference type="Proteomes" id="UP001234989">
    <property type="component" value="Chromosome 5"/>
</dbReference>
<dbReference type="EMBL" id="CP133616">
    <property type="protein sequence ID" value="WMV28996.1"/>
    <property type="molecule type" value="Genomic_DNA"/>
</dbReference>
<reference evidence="2" key="1">
    <citation type="submission" date="2023-08" db="EMBL/GenBank/DDBJ databases">
        <title>A de novo genome assembly of Solanum verrucosum Schlechtendal, a Mexican diploid species geographically isolated from the other diploid A-genome species in potato relatives.</title>
        <authorList>
            <person name="Hosaka K."/>
        </authorList>
    </citation>
    <scope>NUCLEOTIDE SEQUENCE</scope>
    <source>
        <tissue evidence="2">Young leaves</tissue>
    </source>
</reference>
<keyword evidence="1" id="KW-0812">Transmembrane</keyword>
<dbReference type="PANTHER" id="PTHR23227:SF67">
    <property type="entry name" value="CRANIOFACIAL DEVELOPMENT PROTEIN 2-LIKE"/>
    <property type="match status" value="1"/>
</dbReference>
<gene>
    <name evidence="2" type="ORF">MTR67_022381</name>
</gene>
<proteinExistence type="predicted"/>
<evidence type="ECO:0000256" key="1">
    <source>
        <dbReference type="SAM" id="Phobius"/>
    </source>
</evidence>
<name>A0AAF0QTB3_SOLVR</name>
<feature type="transmembrane region" description="Helical" evidence="1">
    <location>
        <begin position="84"/>
        <end position="104"/>
    </location>
</feature>
<feature type="transmembrane region" description="Helical" evidence="1">
    <location>
        <begin position="48"/>
        <end position="72"/>
    </location>
</feature>